<keyword evidence="2" id="KW-1185">Reference proteome</keyword>
<dbReference type="RefSeq" id="WP_386028687.1">
    <property type="nucleotide sequence ID" value="NZ_JBHUHX010000059.1"/>
</dbReference>
<gene>
    <name evidence="1" type="ORF">ACFSJC_18555</name>
</gene>
<name>A0ABW4YDU4_9GAMM</name>
<accession>A0ABW4YDU4</accession>
<reference evidence="2" key="1">
    <citation type="journal article" date="2019" name="Int. J. Syst. Evol. Microbiol.">
        <title>The Global Catalogue of Microorganisms (GCM) 10K type strain sequencing project: providing services to taxonomists for standard genome sequencing and annotation.</title>
        <authorList>
            <consortium name="The Broad Institute Genomics Platform"/>
            <consortium name="The Broad Institute Genome Sequencing Center for Infectious Disease"/>
            <person name="Wu L."/>
            <person name="Ma J."/>
        </authorList>
    </citation>
    <scope>NUCLEOTIDE SEQUENCE [LARGE SCALE GENOMIC DNA]</scope>
    <source>
        <strain evidence="2">KACC 12597</strain>
    </source>
</reference>
<dbReference type="SUPFAM" id="SSF52540">
    <property type="entry name" value="P-loop containing nucleoside triphosphate hydrolases"/>
    <property type="match status" value="1"/>
</dbReference>
<proteinExistence type="predicted"/>
<evidence type="ECO:0000313" key="2">
    <source>
        <dbReference type="Proteomes" id="UP001597337"/>
    </source>
</evidence>
<dbReference type="InterPro" id="IPR027417">
    <property type="entry name" value="P-loop_NTPase"/>
</dbReference>
<comment type="caution">
    <text evidence="1">The sequence shown here is derived from an EMBL/GenBank/DDBJ whole genome shotgun (WGS) entry which is preliminary data.</text>
</comment>
<organism evidence="1 2">
    <name type="scientific">Thiorhodococcus fuscus</name>
    <dbReference type="NCBI Taxonomy" id="527200"/>
    <lineage>
        <taxon>Bacteria</taxon>
        <taxon>Pseudomonadati</taxon>
        <taxon>Pseudomonadota</taxon>
        <taxon>Gammaproteobacteria</taxon>
        <taxon>Chromatiales</taxon>
        <taxon>Chromatiaceae</taxon>
        <taxon>Thiorhodococcus</taxon>
    </lineage>
</organism>
<dbReference type="EMBL" id="JBHUHX010000059">
    <property type="protein sequence ID" value="MFD2113853.1"/>
    <property type="molecule type" value="Genomic_DNA"/>
</dbReference>
<sequence length="390" mass="44277">MRTVIGSPVEGDDFFDRESERRRMWRRLETDSLLLLAPRRIGKTSLMRALCAEGADHGFQAVNLSFAACNDEMHCVRELAKAITSARGLDLSALQGALKGLLPDLKSLKLGPLGIELATGESPDWRDLGEALTRSLGSLDGRWLIAVDEVPVFLLHLLKQDDGLARVRGFLYWLRTLRQDHHAQVRWILAGSIGLDTVAARHGLGDTVNDLKPIPLGAFEQETAERFLQALAESYDLDMTAEVCRHIIAQLGWPVPYYLQILFGELYDRVEDGERLDTDLVEQIFDDLLKPAHKGYFDYWRQRLTEELGQPDDGHAIHLLSHCARDPSGASRTILEQALAERIAEPDSRETCLRYLLDILESDGYLVQLDGRWRFRLELLRRYWLQRVAP</sequence>
<dbReference type="Gene3D" id="3.40.50.300">
    <property type="entry name" value="P-loop containing nucleotide triphosphate hydrolases"/>
    <property type="match status" value="1"/>
</dbReference>
<dbReference type="Proteomes" id="UP001597337">
    <property type="component" value="Unassembled WGS sequence"/>
</dbReference>
<evidence type="ECO:0008006" key="3">
    <source>
        <dbReference type="Google" id="ProtNLM"/>
    </source>
</evidence>
<dbReference type="PANTHER" id="PTHR34301:SF8">
    <property type="entry name" value="ATPASE DOMAIN-CONTAINING PROTEIN"/>
    <property type="match status" value="1"/>
</dbReference>
<protein>
    <recommendedName>
        <fullName evidence="3">ATP-binding protein</fullName>
    </recommendedName>
</protein>
<evidence type="ECO:0000313" key="1">
    <source>
        <dbReference type="EMBL" id="MFD2113853.1"/>
    </source>
</evidence>
<dbReference type="PANTHER" id="PTHR34301">
    <property type="entry name" value="DNA-BINDING PROTEIN-RELATED"/>
    <property type="match status" value="1"/>
</dbReference>